<dbReference type="Pfam" id="PF01636">
    <property type="entry name" value="APH"/>
    <property type="match status" value="1"/>
</dbReference>
<keyword evidence="2" id="KW-0418">Kinase</keyword>
<proteinExistence type="predicted"/>
<dbReference type="SUPFAM" id="SSF56112">
    <property type="entry name" value="Protein kinase-like (PK-like)"/>
    <property type="match status" value="1"/>
</dbReference>
<dbReference type="Gene3D" id="3.30.200.20">
    <property type="entry name" value="Phosphorylase Kinase, domain 1"/>
    <property type="match status" value="1"/>
</dbReference>
<feature type="domain" description="Aminoglycoside phosphotransferase" evidence="1">
    <location>
        <begin position="48"/>
        <end position="286"/>
    </location>
</feature>
<name>A0A652YSJ6_NOCGL</name>
<dbReference type="PANTHER" id="PTHR21310">
    <property type="entry name" value="AMINOGLYCOSIDE PHOSPHOTRANSFERASE-RELATED-RELATED"/>
    <property type="match status" value="1"/>
</dbReference>
<dbReference type="PANTHER" id="PTHR21310:SF40">
    <property type="entry name" value="AMINOGLYCOSIDE PHOSPHOTRANSFERASE DOMAIN-CONTAINING PROTEIN-RELATED"/>
    <property type="match status" value="1"/>
</dbReference>
<comment type="caution">
    <text evidence="2">The sequence shown here is derived from an EMBL/GenBank/DDBJ whole genome shotgun (WGS) entry which is preliminary data.</text>
</comment>
<dbReference type="InterPro" id="IPR011009">
    <property type="entry name" value="Kinase-like_dom_sf"/>
</dbReference>
<dbReference type="InterPro" id="IPR002575">
    <property type="entry name" value="Aminoglycoside_PTrfase"/>
</dbReference>
<dbReference type="CDD" id="cd05154">
    <property type="entry name" value="ACAD10_11_N-like"/>
    <property type="match status" value="1"/>
</dbReference>
<accession>A0A652YSJ6</accession>
<sequence length="360" mass="39855">MFQRMADQTNTSPVADRSDLTHSLDVDSLSRWMDAQRLPGAGELAQARSLTGGSQNELFEITRGGEKMALRRPPSYGVEGRSKVLMREAQLLKALAGTDVPHARLRAATADESVIGSAFYLMDLVDGWSPMGAGWVAPFDTDLEARGGLAIELADGAAKLARVDWKARGLEGFGKPEGFLDRQVDRWLSHLSNFKFREIPGLDATAAWLREHQPKHFEAGIMHGDYQFANVMYQHGKPAKLAAIIDWEMATIGDPLLDLGWVLVGWSPEGDAMKYARYLNYDGMPSRDDMLQHYSTVSGRDVSQIDYYVILARFKLALVLEASVARHAKGEADDRVARFGPIVLELMQFAESLSKTTPLN</sequence>
<gene>
    <name evidence="2" type="ORF">FNL38_102249</name>
</gene>
<evidence type="ECO:0000259" key="1">
    <source>
        <dbReference type="Pfam" id="PF01636"/>
    </source>
</evidence>
<protein>
    <submittedName>
        <fullName evidence="2">Aminoglycoside phosphotransferase (APT) family kinase protein</fullName>
    </submittedName>
</protein>
<dbReference type="EMBL" id="VNIQ01000002">
    <property type="protein sequence ID" value="TYQ06117.1"/>
    <property type="molecule type" value="Genomic_DNA"/>
</dbReference>
<keyword evidence="2" id="KW-0808">Transferase</keyword>
<dbReference type="Gene3D" id="3.90.1200.10">
    <property type="match status" value="1"/>
</dbReference>
<dbReference type="InterPro" id="IPR051678">
    <property type="entry name" value="AGP_Transferase"/>
</dbReference>
<dbReference type="GO" id="GO:0016301">
    <property type="term" value="F:kinase activity"/>
    <property type="evidence" value="ECO:0007669"/>
    <property type="project" value="UniProtKB-KW"/>
</dbReference>
<dbReference type="AlphaFoldDB" id="A0A652YSJ6"/>
<evidence type="ECO:0000313" key="2">
    <source>
        <dbReference type="EMBL" id="TYQ06117.1"/>
    </source>
</evidence>
<organism evidence="2">
    <name type="scientific">Nocardia globerula</name>
    <dbReference type="NCBI Taxonomy" id="1818"/>
    <lineage>
        <taxon>Bacteria</taxon>
        <taxon>Bacillati</taxon>
        <taxon>Actinomycetota</taxon>
        <taxon>Actinomycetes</taxon>
        <taxon>Mycobacteriales</taxon>
        <taxon>Nocardiaceae</taxon>
        <taxon>Nocardia</taxon>
    </lineage>
</organism>
<reference evidence="2" key="1">
    <citation type="submission" date="2019-07" db="EMBL/GenBank/DDBJ databases">
        <title>Genomic Encyclopedia of Type Strains, Phase IV (KMG-IV): sequencing the most valuable type-strain genomes for metagenomic binning, comparative biology and taxonomic classification.</title>
        <authorList>
            <person name="Goeker M."/>
        </authorList>
    </citation>
    <scope>NUCLEOTIDE SEQUENCE</scope>
    <source>
        <strain evidence="2">DSM 44596</strain>
    </source>
</reference>
<dbReference type="InterPro" id="IPR041726">
    <property type="entry name" value="ACAD10_11_N"/>
</dbReference>